<keyword evidence="3" id="KW-1185">Reference proteome</keyword>
<dbReference type="Gene3D" id="3.40.50.2000">
    <property type="entry name" value="Glycogen Phosphorylase B"/>
    <property type="match status" value="2"/>
</dbReference>
<dbReference type="InterPro" id="IPR050194">
    <property type="entry name" value="Glycosyltransferase_grp1"/>
</dbReference>
<dbReference type="Pfam" id="PF13692">
    <property type="entry name" value="Glyco_trans_1_4"/>
    <property type="match status" value="1"/>
</dbReference>
<evidence type="ECO:0000259" key="1">
    <source>
        <dbReference type="Pfam" id="PF13579"/>
    </source>
</evidence>
<dbReference type="Pfam" id="PF13579">
    <property type="entry name" value="Glyco_trans_4_4"/>
    <property type="match status" value="1"/>
</dbReference>
<dbReference type="RefSeq" id="WP_341674531.1">
    <property type="nucleotide sequence ID" value="NZ_JBBYHV010000002.1"/>
</dbReference>
<dbReference type="NCBIfam" id="TIGR04063">
    <property type="entry name" value="stp3"/>
    <property type="match status" value="1"/>
</dbReference>
<feature type="domain" description="Glycosyltransferase subfamily 4-like N-terminal" evidence="1">
    <location>
        <begin position="17"/>
        <end position="189"/>
    </location>
</feature>
<protein>
    <submittedName>
        <fullName evidence="2">TIGR04063 family PEP-CTERM/XrtA system glycosyltransferase</fullName>
    </submittedName>
</protein>
<gene>
    <name evidence="2" type="ORF">AAEO60_15050</name>
</gene>
<dbReference type="SUPFAM" id="SSF53756">
    <property type="entry name" value="UDP-Glycosyltransferase/glycogen phosphorylase"/>
    <property type="match status" value="1"/>
</dbReference>
<reference evidence="2 3" key="1">
    <citation type="submission" date="2024-04" db="EMBL/GenBank/DDBJ databases">
        <title>Aurantiacibacter sp. DGU6 16S ribosomal RNA gene Genome sequencing and assembly.</title>
        <authorList>
            <person name="Park S."/>
        </authorList>
    </citation>
    <scope>NUCLEOTIDE SEQUENCE [LARGE SCALE GENOMIC DNA]</scope>
    <source>
        <strain evidence="2 3">DGU6</strain>
    </source>
</reference>
<dbReference type="PANTHER" id="PTHR45947">
    <property type="entry name" value="SULFOQUINOVOSYL TRANSFERASE SQD2"/>
    <property type="match status" value="1"/>
</dbReference>
<evidence type="ECO:0000313" key="2">
    <source>
        <dbReference type="EMBL" id="MEL1251992.1"/>
    </source>
</evidence>
<dbReference type="InterPro" id="IPR028098">
    <property type="entry name" value="Glyco_trans_4-like_N"/>
</dbReference>
<dbReference type="Proteomes" id="UP001497045">
    <property type="component" value="Unassembled WGS sequence"/>
</dbReference>
<dbReference type="CDD" id="cd03794">
    <property type="entry name" value="GT4_WbuB-like"/>
    <property type="match status" value="1"/>
</dbReference>
<proteinExistence type="predicted"/>
<organism evidence="2 3">
    <name type="scientific">Aurantiacibacter gilvus</name>
    <dbReference type="NCBI Taxonomy" id="3139141"/>
    <lineage>
        <taxon>Bacteria</taxon>
        <taxon>Pseudomonadati</taxon>
        <taxon>Pseudomonadota</taxon>
        <taxon>Alphaproteobacteria</taxon>
        <taxon>Sphingomonadales</taxon>
        <taxon>Erythrobacteraceae</taxon>
        <taxon>Aurantiacibacter</taxon>
    </lineage>
</organism>
<dbReference type="PANTHER" id="PTHR45947:SF3">
    <property type="entry name" value="SULFOQUINOVOSYL TRANSFERASE SQD2"/>
    <property type="match status" value="1"/>
</dbReference>
<dbReference type="EMBL" id="JBBYHV010000002">
    <property type="protein sequence ID" value="MEL1251992.1"/>
    <property type="molecule type" value="Genomic_DNA"/>
</dbReference>
<name>A0ABU9IJX1_9SPHN</name>
<dbReference type="InterPro" id="IPR024004">
    <property type="entry name" value="PEP-CTERM/XrtA_GlycosylTrfase"/>
</dbReference>
<accession>A0ABU9IJX1</accession>
<evidence type="ECO:0000313" key="3">
    <source>
        <dbReference type="Proteomes" id="UP001497045"/>
    </source>
</evidence>
<comment type="caution">
    <text evidence="2">The sequence shown here is derived from an EMBL/GenBank/DDBJ whole genome shotgun (WGS) entry which is preliminary data.</text>
</comment>
<sequence>MTRILHVLDHSLPMHSGYTFRTRAILRAQQGIGLEVRGITGQRHVAEGPAVEEVDGLTFHRTPGTASGPAGLKEWREIDALADAIVALAGEWRPDVLHAHSPALNGLAAIRAGRKLGIPVVYEIRAFWEDAAVGNLTGREGSLKYRLTRQLENMAVRGADAVMTICQGLKDDLVSRGFPAEKIGIMPNGVDLTTFGEPAARDDVLAAELGIGNGPVIGFIGSFYDYEGLDDLIAAMPMLVDRHEGAHLLLVGGGPMDESLRALAAASPVADRIHFTGRVPHAEVERYYALTDVMAYPRKKSRLTDLVTPLKPLEANAQMQLVAASDVGGHRELIRDGETGVLFAPDDPAACAAALADLVDRRSEWEAIRQAARDHVKAQHDWATNIQRYQVVYLGLLGKPLDSRIPAAA</sequence>